<accession>A0A1W0X1H4</accession>
<dbReference type="Pfam" id="PF00069">
    <property type="entry name" value="Pkinase"/>
    <property type="match status" value="1"/>
</dbReference>
<keyword evidence="3" id="KW-0808">Transferase</keyword>
<keyword evidence="2" id="KW-0723">Serine/threonine-protein kinase</keyword>
<dbReference type="InterPro" id="IPR050660">
    <property type="entry name" value="NEK_Ser/Thr_kinase"/>
</dbReference>
<evidence type="ECO:0000256" key="5">
    <source>
        <dbReference type="ARBA" id="ARBA00022777"/>
    </source>
</evidence>
<dbReference type="AlphaFoldDB" id="A0A1W0X1H4"/>
<dbReference type="InterPro" id="IPR000719">
    <property type="entry name" value="Prot_kinase_dom"/>
</dbReference>
<evidence type="ECO:0000256" key="9">
    <source>
        <dbReference type="SAM" id="MobiDB-lite"/>
    </source>
</evidence>
<dbReference type="PANTHER" id="PTHR43671">
    <property type="entry name" value="SERINE/THREONINE-PROTEIN KINASE NEK"/>
    <property type="match status" value="1"/>
</dbReference>
<dbReference type="PROSITE" id="PS50011">
    <property type="entry name" value="PROTEIN_KINASE_DOM"/>
    <property type="match status" value="1"/>
</dbReference>
<dbReference type="SUPFAM" id="SSF56112">
    <property type="entry name" value="Protein kinase-like (PK-like)"/>
    <property type="match status" value="1"/>
</dbReference>
<evidence type="ECO:0000256" key="7">
    <source>
        <dbReference type="ARBA" id="ARBA00047899"/>
    </source>
</evidence>
<keyword evidence="5" id="KW-0418">Kinase</keyword>
<feature type="domain" description="Protein kinase" evidence="10">
    <location>
        <begin position="82"/>
        <end position="371"/>
    </location>
</feature>
<evidence type="ECO:0000256" key="8">
    <source>
        <dbReference type="ARBA" id="ARBA00048679"/>
    </source>
</evidence>
<dbReference type="InterPro" id="IPR015399">
    <property type="entry name" value="DUF1977_DnaJ-like"/>
</dbReference>
<evidence type="ECO:0000256" key="6">
    <source>
        <dbReference type="ARBA" id="ARBA00022840"/>
    </source>
</evidence>
<comment type="caution">
    <text evidence="11">The sequence shown here is derived from an EMBL/GenBank/DDBJ whole genome shotgun (WGS) entry which is preliminary data.</text>
</comment>
<evidence type="ECO:0000256" key="4">
    <source>
        <dbReference type="ARBA" id="ARBA00022741"/>
    </source>
</evidence>
<feature type="region of interest" description="Disordered" evidence="9">
    <location>
        <begin position="615"/>
        <end position="640"/>
    </location>
</feature>
<dbReference type="EMBL" id="MTYJ01000023">
    <property type="protein sequence ID" value="OQV21347.1"/>
    <property type="molecule type" value="Genomic_DNA"/>
</dbReference>
<evidence type="ECO:0000259" key="10">
    <source>
        <dbReference type="PROSITE" id="PS50011"/>
    </source>
</evidence>
<evidence type="ECO:0000256" key="2">
    <source>
        <dbReference type="ARBA" id="ARBA00022527"/>
    </source>
</evidence>
<evidence type="ECO:0000313" key="11">
    <source>
        <dbReference type="EMBL" id="OQV21347.1"/>
    </source>
</evidence>
<protein>
    <recommendedName>
        <fullName evidence="1">non-specific serine/threonine protein kinase</fullName>
        <ecNumber evidence="1">2.7.11.1</ecNumber>
    </recommendedName>
</protein>
<gene>
    <name evidence="11" type="ORF">BV898_04556</name>
</gene>
<feature type="region of interest" description="Disordered" evidence="9">
    <location>
        <begin position="434"/>
        <end position="480"/>
    </location>
</feature>
<dbReference type="EC" id="2.7.11.1" evidence="1"/>
<evidence type="ECO:0000256" key="3">
    <source>
        <dbReference type="ARBA" id="ARBA00022679"/>
    </source>
</evidence>
<keyword evidence="6" id="KW-0067">ATP-binding</keyword>
<comment type="catalytic activity">
    <reaction evidence="7">
        <text>L-threonyl-[protein] + ATP = O-phospho-L-threonyl-[protein] + ADP + H(+)</text>
        <dbReference type="Rhea" id="RHEA:46608"/>
        <dbReference type="Rhea" id="RHEA-COMP:11060"/>
        <dbReference type="Rhea" id="RHEA-COMP:11605"/>
        <dbReference type="ChEBI" id="CHEBI:15378"/>
        <dbReference type="ChEBI" id="CHEBI:30013"/>
        <dbReference type="ChEBI" id="CHEBI:30616"/>
        <dbReference type="ChEBI" id="CHEBI:61977"/>
        <dbReference type="ChEBI" id="CHEBI:456216"/>
        <dbReference type="EC" id="2.7.11.1"/>
    </reaction>
</comment>
<evidence type="ECO:0000256" key="1">
    <source>
        <dbReference type="ARBA" id="ARBA00012513"/>
    </source>
</evidence>
<dbReference type="OrthoDB" id="4062651at2759"/>
<dbReference type="GO" id="GO:0004674">
    <property type="term" value="F:protein serine/threonine kinase activity"/>
    <property type="evidence" value="ECO:0007669"/>
    <property type="project" value="UniProtKB-KW"/>
</dbReference>
<keyword evidence="4" id="KW-0547">Nucleotide-binding</keyword>
<dbReference type="Proteomes" id="UP000192578">
    <property type="component" value="Unassembled WGS sequence"/>
</dbReference>
<dbReference type="PANTHER" id="PTHR43671:SF98">
    <property type="entry name" value="SERINE_THREONINE-PROTEIN KINASE NEK11"/>
    <property type="match status" value="1"/>
</dbReference>
<dbReference type="GO" id="GO:0005524">
    <property type="term" value="F:ATP binding"/>
    <property type="evidence" value="ECO:0007669"/>
    <property type="project" value="UniProtKB-KW"/>
</dbReference>
<keyword evidence="12" id="KW-1185">Reference proteome</keyword>
<proteinExistence type="predicted"/>
<comment type="catalytic activity">
    <reaction evidence="8">
        <text>L-seryl-[protein] + ATP = O-phospho-L-seryl-[protein] + ADP + H(+)</text>
        <dbReference type="Rhea" id="RHEA:17989"/>
        <dbReference type="Rhea" id="RHEA-COMP:9863"/>
        <dbReference type="Rhea" id="RHEA-COMP:11604"/>
        <dbReference type="ChEBI" id="CHEBI:15378"/>
        <dbReference type="ChEBI" id="CHEBI:29999"/>
        <dbReference type="ChEBI" id="CHEBI:30616"/>
        <dbReference type="ChEBI" id="CHEBI:83421"/>
        <dbReference type="ChEBI" id="CHEBI:456216"/>
        <dbReference type="EC" id="2.7.11.1"/>
    </reaction>
</comment>
<reference evidence="12" key="1">
    <citation type="submission" date="2017-01" db="EMBL/GenBank/DDBJ databases">
        <title>Comparative genomics of anhydrobiosis in the tardigrade Hypsibius dujardini.</title>
        <authorList>
            <person name="Yoshida Y."/>
            <person name="Koutsovoulos G."/>
            <person name="Laetsch D."/>
            <person name="Stevens L."/>
            <person name="Kumar S."/>
            <person name="Horikawa D."/>
            <person name="Ishino K."/>
            <person name="Komine S."/>
            <person name="Tomita M."/>
            <person name="Blaxter M."/>
            <person name="Arakawa K."/>
        </authorList>
    </citation>
    <scope>NUCLEOTIDE SEQUENCE [LARGE SCALE GENOMIC DNA]</scope>
    <source>
        <strain evidence="12">Z151</strain>
    </source>
</reference>
<name>A0A1W0X1H4_HYPEX</name>
<evidence type="ECO:0000313" key="12">
    <source>
        <dbReference type="Proteomes" id="UP000192578"/>
    </source>
</evidence>
<dbReference type="InterPro" id="IPR011009">
    <property type="entry name" value="Kinase-like_dom_sf"/>
</dbReference>
<sequence length="752" mass="84174">MPDELKILAAHCLKTNPDDRPTAAILLSSAYRASLMQKVFDLRETAVTAMIHDEDKSSSIFIYTFKDCYSDLEFGFRRIPAGYAHQFHAHGVFGIIYTVDAFHSDDGEPVKKHAGNQACRLLLSEYVCDARSKELESLLGLEHPNILQYIVIGHASRPHIYEGSHYCLLMERCSGITLRDFIESNPTHCSTERILKYTTQVASGLHYLHEGISTTKFVHGDITSSSIMLKESTGENLMIIDIERAFKQPRGLMSSKKEFNVTGSYYFMSPEMWVWLAWNPEITPPTPDSPTDIYSLGCVIMDIYFASQGQALWPDYDEDDISSAMESEHPLTPRIPENLPDELKVLTRHCLQINPSDRPTGAVLVNQSQFYLIKLSQASEDVDLAPIPLNNQAPSTSTSVTTVQSFVNHVGPSQIAIGGGLAPTASVIAVSSELTSAPPGSGVAPHHVSPYDNPSSSQPAQQQYFRASRNDQAGQLSHQQSETLELKNRIGNCEKLLIDVLKEFKELRDKIQNGYFQSAHSQTISKNPVLVRMLLKENVPQAIREGMRELFSEEEMRSSVLLKKNINNTRPGARVLDDLKLSKLREFTNIFTKEKNLTGISETYFRKHLSQLLQDIKRKKPKPETEPPPPATEMPGPGVSSSAFIGGLPGSAYQGPMLVLDNTQQDLLCLSSLGDDIHTKLINKNMLTTETNVEDFYLHNLMEFCVRERAYKENVMWRARLYGGRKLVQKGRELETPSCDTLSRAFNKLASV</sequence>
<feature type="compositionally biased region" description="Polar residues" evidence="9">
    <location>
        <begin position="452"/>
        <end position="480"/>
    </location>
</feature>
<organism evidence="11 12">
    <name type="scientific">Hypsibius exemplaris</name>
    <name type="common">Freshwater tardigrade</name>
    <dbReference type="NCBI Taxonomy" id="2072580"/>
    <lineage>
        <taxon>Eukaryota</taxon>
        <taxon>Metazoa</taxon>
        <taxon>Ecdysozoa</taxon>
        <taxon>Tardigrada</taxon>
        <taxon>Eutardigrada</taxon>
        <taxon>Parachela</taxon>
        <taxon>Hypsibioidea</taxon>
        <taxon>Hypsibiidae</taxon>
        <taxon>Hypsibius</taxon>
    </lineage>
</organism>
<dbReference type="Pfam" id="PF09320">
    <property type="entry name" value="DUF1977"/>
    <property type="match status" value="1"/>
</dbReference>
<dbReference type="Gene3D" id="1.10.510.10">
    <property type="entry name" value="Transferase(Phosphotransferase) domain 1"/>
    <property type="match status" value="1"/>
</dbReference>